<keyword evidence="1" id="KW-0805">Transcription regulation</keyword>
<dbReference type="Gene3D" id="2.60.120.10">
    <property type="entry name" value="Jelly Rolls"/>
    <property type="match status" value="1"/>
</dbReference>
<keyword evidence="2" id="KW-0238">DNA-binding</keyword>
<dbReference type="PANTHER" id="PTHR46796:SF2">
    <property type="entry name" value="TRANSCRIPTIONAL REGULATORY PROTEIN"/>
    <property type="match status" value="1"/>
</dbReference>
<dbReference type="GO" id="GO:0043565">
    <property type="term" value="F:sequence-specific DNA binding"/>
    <property type="evidence" value="ECO:0007669"/>
    <property type="project" value="InterPro"/>
</dbReference>
<dbReference type="InterPro" id="IPR050204">
    <property type="entry name" value="AraC_XylS_family_regulators"/>
</dbReference>
<dbReference type="PROSITE" id="PS01124">
    <property type="entry name" value="HTH_ARAC_FAMILY_2"/>
    <property type="match status" value="1"/>
</dbReference>
<dbReference type="PROSITE" id="PS00041">
    <property type="entry name" value="HTH_ARAC_FAMILY_1"/>
    <property type="match status" value="1"/>
</dbReference>
<dbReference type="EMBL" id="AAOE01000017">
    <property type="protein sequence ID" value="EAR08712.1"/>
    <property type="molecule type" value="Genomic_DNA"/>
</dbReference>
<feature type="domain" description="HTH araC/xylS-type" evidence="5">
    <location>
        <begin position="176"/>
        <end position="273"/>
    </location>
</feature>
<dbReference type="InterPro" id="IPR009057">
    <property type="entry name" value="Homeodomain-like_sf"/>
</dbReference>
<dbReference type="AlphaFoldDB" id="A4BGR4"/>
<comment type="caution">
    <text evidence="6">The sequence shown here is derived from an EMBL/GenBank/DDBJ whole genome shotgun (WGS) entry which is preliminary data.</text>
</comment>
<sequence length="285" mass="32415">MTQTAKPLFWRDSRMPHIELRQVTDGRQVCYAPHSHSQWSLGAITDGQSTFLYRGESHRVSAGTLVIMNPNWVHACNPIDNQPWGYLMLYVDTDWLTQLRYEAGLLDSDNWQDLSTAILTDPTWYDGYCRMVDCLLNPAAALLEKQTSVVEYLAALMTELADQPVDRHPEPPVNLQSLAQYLDDHAVSDVSLDELCARFRLSPGHLIRAFKQHFGLSPHAYRINRRIQYGQQALKQGQSIADTAVTVGFSDQPHFQRTFKKLLAVTPQQYRQTLLNQQVDTTGGK</sequence>
<dbReference type="SUPFAM" id="SSF51215">
    <property type="entry name" value="Regulatory protein AraC"/>
    <property type="match status" value="1"/>
</dbReference>
<dbReference type="RefSeq" id="WP_008042863.1">
    <property type="nucleotide sequence ID" value="NZ_CH724149.1"/>
</dbReference>
<name>A4BGR4_9GAMM</name>
<dbReference type="SUPFAM" id="SSF46689">
    <property type="entry name" value="Homeodomain-like"/>
    <property type="match status" value="2"/>
</dbReference>
<dbReference type="STRING" id="314283.MED297_14390"/>
<evidence type="ECO:0000256" key="2">
    <source>
        <dbReference type="ARBA" id="ARBA00023125"/>
    </source>
</evidence>
<dbReference type="SMART" id="SM00342">
    <property type="entry name" value="HTH_ARAC"/>
    <property type="match status" value="1"/>
</dbReference>
<evidence type="ECO:0000313" key="6">
    <source>
        <dbReference type="EMBL" id="EAR08712.1"/>
    </source>
</evidence>
<dbReference type="InterPro" id="IPR014710">
    <property type="entry name" value="RmlC-like_jellyroll"/>
</dbReference>
<protein>
    <submittedName>
        <fullName evidence="6">Transcriptional regulator, AraC family protein</fullName>
    </submittedName>
</protein>
<dbReference type="PANTHER" id="PTHR46796">
    <property type="entry name" value="HTH-TYPE TRANSCRIPTIONAL ACTIVATOR RHAS-RELATED"/>
    <property type="match status" value="1"/>
</dbReference>
<dbReference type="PRINTS" id="PR00032">
    <property type="entry name" value="HTHARAC"/>
</dbReference>
<dbReference type="OrthoDB" id="9809338at2"/>
<evidence type="ECO:0000256" key="3">
    <source>
        <dbReference type="ARBA" id="ARBA00023159"/>
    </source>
</evidence>
<dbReference type="InterPro" id="IPR020449">
    <property type="entry name" value="Tscrpt_reg_AraC-type_HTH"/>
</dbReference>
<evidence type="ECO:0000313" key="7">
    <source>
        <dbReference type="Proteomes" id="UP000005953"/>
    </source>
</evidence>
<dbReference type="Pfam" id="PF02311">
    <property type="entry name" value="AraC_binding"/>
    <property type="match status" value="1"/>
</dbReference>
<dbReference type="Proteomes" id="UP000005953">
    <property type="component" value="Unassembled WGS sequence"/>
</dbReference>
<evidence type="ECO:0000256" key="1">
    <source>
        <dbReference type="ARBA" id="ARBA00023015"/>
    </source>
</evidence>
<gene>
    <name evidence="6" type="ORF">MED297_14390</name>
</gene>
<dbReference type="InterPro" id="IPR018060">
    <property type="entry name" value="HTH_AraC"/>
</dbReference>
<dbReference type="Gene3D" id="1.10.10.60">
    <property type="entry name" value="Homeodomain-like"/>
    <property type="match status" value="2"/>
</dbReference>
<reference evidence="6 7" key="1">
    <citation type="submission" date="2006-02" db="EMBL/GenBank/DDBJ databases">
        <authorList>
            <person name="Pinhassi J."/>
            <person name="Pedros-Alio C."/>
            <person name="Ferriera S."/>
            <person name="Johnson J."/>
            <person name="Kravitz S."/>
            <person name="Halpern A."/>
            <person name="Remington K."/>
            <person name="Beeson K."/>
            <person name="Tran B."/>
            <person name="Rogers Y.-H."/>
            <person name="Friedman R."/>
            <person name="Venter J.C."/>
        </authorList>
    </citation>
    <scope>NUCLEOTIDE SEQUENCE [LARGE SCALE GENOMIC DNA]</scope>
    <source>
        <strain evidence="6 7">MED297</strain>
    </source>
</reference>
<dbReference type="Pfam" id="PF12833">
    <property type="entry name" value="HTH_18"/>
    <property type="match status" value="1"/>
</dbReference>
<organism evidence="6 7">
    <name type="scientific">Reinekea blandensis MED297</name>
    <dbReference type="NCBI Taxonomy" id="314283"/>
    <lineage>
        <taxon>Bacteria</taxon>
        <taxon>Pseudomonadati</taxon>
        <taxon>Pseudomonadota</taxon>
        <taxon>Gammaproteobacteria</taxon>
        <taxon>Oceanospirillales</taxon>
        <taxon>Saccharospirillaceae</taxon>
        <taxon>Reinekea</taxon>
    </lineage>
</organism>
<dbReference type="HOGENOM" id="CLU_000445_88_16_6"/>
<keyword evidence="4" id="KW-0804">Transcription</keyword>
<dbReference type="InterPro" id="IPR037923">
    <property type="entry name" value="HTH-like"/>
</dbReference>
<accession>A4BGR4</accession>
<proteinExistence type="predicted"/>
<evidence type="ECO:0000256" key="4">
    <source>
        <dbReference type="ARBA" id="ARBA00023163"/>
    </source>
</evidence>
<dbReference type="InterPro" id="IPR003313">
    <property type="entry name" value="AraC-bd"/>
</dbReference>
<evidence type="ECO:0000259" key="5">
    <source>
        <dbReference type="PROSITE" id="PS01124"/>
    </source>
</evidence>
<dbReference type="GO" id="GO:0003700">
    <property type="term" value="F:DNA-binding transcription factor activity"/>
    <property type="evidence" value="ECO:0007669"/>
    <property type="project" value="InterPro"/>
</dbReference>
<keyword evidence="7" id="KW-1185">Reference proteome</keyword>
<dbReference type="InterPro" id="IPR018062">
    <property type="entry name" value="HTH_AraC-typ_CS"/>
</dbReference>
<keyword evidence="3" id="KW-0010">Activator</keyword>